<sequence length="629" mass="68454">MDCQDGAGAAASENRSKVASETKSIKQPTWVFVEKESVHDLREQILLLTGNVCHEEEEILRADLLEKLNRCKRDTLIELCRSFDVIGSRANRKEELVSFLMEFVKGHCSGIDGTNSDKKIKKKRRTKEEESLSGGKPSKKKKREGEEEADGRNGVEDREKYFDCDLMDNRYICADNKKGKFPKERTNLEPAERINGCVSEDLDGVSLSEVPNPTDEAMITTPSKKSVKIADGDSTDMKAFKKTSSITKKKATPKEDCKVKSCGKQESKGDTKPRKLTMKPSKDELREAVFLILDTADFATMTFGDVVKEVDKYFGKDLFERKPLIRSLIEEELFRLTEEAEKKELEEEEVAEAKARAEQAAKETAQVRTVESGIDKRNALQAGSDGKTKDSSKDTNDSPNEKGINGGASVKSAVKRNNSNAAEGSQDHKANADTQNEDIHDELTKDGEGEQAAPIVNGDSAIQGSSDDEAETMKNSNAQALEGSKNDNVKGASNGENNVTEDCRNEEGRGQNVGSNAETGNGCEAEEFNNRGNDGCAEHTDGKAQEANHNENSANVEIHGDKDGKVKEGDINAEQSQADAGGNGKAEDADHNANAKVDVDSVKNGAAENGRTDGDVKGNSDSAVEESPV</sequence>
<dbReference type="PROSITE" id="PS51998">
    <property type="entry name" value="DEK_C"/>
    <property type="match status" value="1"/>
</dbReference>
<keyword evidence="3" id="KW-0238">DNA-binding</keyword>
<comment type="subcellular location">
    <subcellularLocation>
        <location evidence="1">Nucleus</location>
    </subcellularLocation>
</comment>
<feature type="compositionally biased region" description="Basic and acidic residues" evidence="5">
    <location>
        <begin position="257"/>
        <end position="273"/>
    </location>
</feature>
<feature type="domain" description="DEK-C" evidence="6">
    <location>
        <begin position="279"/>
        <end position="334"/>
    </location>
</feature>
<dbReference type="InterPro" id="IPR014876">
    <property type="entry name" value="DEK_C"/>
</dbReference>
<dbReference type="PANTHER" id="PTHR13468:SF7">
    <property type="entry name" value="OS03G0412900 PROTEIN"/>
    <property type="match status" value="1"/>
</dbReference>
<feature type="compositionally biased region" description="Basic and acidic residues" evidence="5">
    <location>
        <begin position="558"/>
        <end position="570"/>
    </location>
</feature>
<organism evidence="7 8">
    <name type="scientific">Setaria viridis</name>
    <name type="common">Green bristlegrass</name>
    <name type="synonym">Setaria italica subsp. viridis</name>
    <dbReference type="NCBI Taxonomy" id="4556"/>
    <lineage>
        <taxon>Eukaryota</taxon>
        <taxon>Viridiplantae</taxon>
        <taxon>Streptophyta</taxon>
        <taxon>Embryophyta</taxon>
        <taxon>Tracheophyta</taxon>
        <taxon>Spermatophyta</taxon>
        <taxon>Magnoliopsida</taxon>
        <taxon>Liliopsida</taxon>
        <taxon>Poales</taxon>
        <taxon>Poaceae</taxon>
        <taxon>PACMAD clade</taxon>
        <taxon>Panicoideae</taxon>
        <taxon>Panicodae</taxon>
        <taxon>Paniceae</taxon>
        <taxon>Cenchrinae</taxon>
        <taxon>Setaria</taxon>
    </lineage>
</organism>
<keyword evidence="8" id="KW-1185">Reference proteome</keyword>
<dbReference type="PANTHER" id="PTHR13468">
    <property type="entry name" value="DEK PROTEIN"/>
    <property type="match status" value="1"/>
</dbReference>
<feature type="region of interest" description="Disordered" evidence="5">
    <location>
        <begin position="115"/>
        <end position="154"/>
    </location>
</feature>
<feature type="compositionally biased region" description="Basic and acidic residues" evidence="5">
    <location>
        <begin position="386"/>
        <end position="400"/>
    </location>
</feature>
<dbReference type="Gramene" id="TKV95559">
    <property type="protein sequence ID" value="TKV95559"/>
    <property type="gene ID" value="SEVIR_9G371300v2"/>
</dbReference>
<evidence type="ECO:0000313" key="7">
    <source>
        <dbReference type="EMBL" id="TKV95558.1"/>
    </source>
</evidence>
<evidence type="ECO:0000256" key="1">
    <source>
        <dbReference type="ARBA" id="ARBA00004123"/>
    </source>
</evidence>
<feature type="compositionally biased region" description="Basic and acidic residues" evidence="5">
    <location>
        <begin position="425"/>
        <end position="448"/>
    </location>
</feature>
<dbReference type="FunFam" id="1.10.10.60:FF:000467">
    <property type="entry name" value="Os03g0412900 protein"/>
    <property type="match status" value="1"/>
</dbReference>
<dbReference type="GO" id="GO:0003677">
    <property type="term" value="F:DNA binding"/>
    <property type="evidence" value="ECO:0007669"/>
    <property type="project" value="UniProtKB-KW"/>
</dbReference>
<accession>A0A4U6T535</accession>
<gene>
    <name evidence="7" type="ORF">SEVIR_9G371300v2</name>
</gene>
<dbReference type="GO" id="GO:0006325">
    <property type="term" value="P:chromatin organization"/>
    <property type="evidence" value="ECO:0007669"/>
    <property type="project" value="UniProtKB-KW"/>
</dbReference>
<evidence type="ECO:0000256" key="4">
    <source>
        <dbReference type="ARBA" id="ARBA00023242"/>
    </source>
</evidence>
<dbReference type="GO" id="GO:0042393">
    <property type="term" value="F:histone binding"/>
    <property type="evidence" value="ECO:0007669"/>
    <property type="project" value="TreeGrafter"/>
</dbReference>
<feature type="region of interest" description="Disordered" evidence="5">
    <location>
        <begin position="1"/>
        <end position="20"/>
    </location>
</feature>
<dbReference type="EMBL" id="CM016560">
    <property type="protein sequence ID" value="TKV95559.1"/>
    <property type="molecule type" value="Genomic_DNA"/>
</dbReference>
<feature type="region of interest" description="Disordered" evidence="5">
    <location>
        <begin position="257"/>
        <end position="277"/>
    </location>
</feature>
<dbReference type="Gene3D" id="1.10.10.60">
    <property type="entry name" value="Homeodomain-like"/>
    <property type="match status" value="1"/>
</dbReference>
<keyword evidence="2" id="KW-0156">Chromatin regulator</keyword>
<dbReference type="GO" id="GO:2000779">
    <property type="term" value="P:regulation of double-strand break repair"/>
    <property type="evidence" value="ECO:0007669"/>
    <property type="project" value="TreeGrafter"/>
</dbReference>
<evidence type="ECO:0000256" key="5">
    <source>
        <dbReference type="SAM" id="MobiDB-lite"/>
    </source>
</evidence>
<evidence type="ECO:0000256" key="2">
    <source>
        <dbReference type="ARBA" id="ARBA00022853"/>
    </source>
</evidence>
<evidence type="ECO:0000259" key="6">
    <source>
        <dbReference type="PROSITE" id="PS51998"/>
    </source>
</evidence>
<dbReference type="Proteomes" id="UP000298652">
    <property type="component" value="Chromosome 9"/>
</dbReference>
<proteinExistence type="predicted"/>
<dbReference type="EMBL" id="CM016560">
    <property type="protein sequence ID" value="TKV95558.1"/>
    <property type="molecule type" value="Genomic_DNA"/>
</dbReference>
<dbReference type="GO" id="GO:0005634">
    <property type="term" value="C:nucleus"/>
    <property type="evidence" value="ECO:0007669"/>
    <property type="project" value="UniProtKB-SubCell"/>
</dbReference>
<dbReference type="OMA" id="RCEHDRE"/>
<reference evidence="7 8" key="1">
    <citation type="submission" date="2019-03" db="EMBL/GenBank/DDBJ databases">
        <title>WGS assembly of Setaria viridis.</title>
        <authorList>
            <person name="Huang P."/>
            <person name="Jenkins J."/>
            <person name="Grimwood J."/>
            <person name="Barry K."/>
            <person name="Healey A."/>
            <person name="Mamidi S."/>
            <person name="Sreedasyam A."/>
            <person name="Shu S."/>
            <person name="Feldman M."/>
            <person name="Wu J."/>
            <person name="Yu Y."/>
            <person name="Chen C."/>
            <person name="Johnson J."/>
            <person name="Rokhsar D."/>
            <person name="Baxter I."/>
            <person name="Schmutz J."/>
            <person name="Brutnell T."/>
            <person name="Kellogg E."/>
        </authorList>
    </citation>
    <scope>NUCLEOTIDE SEQUENCE [LARGE SCALE GENOMIC DNA]</scope>
    <source>
        <strain evidence="8">cv. A10</strain>
    </source>
</reference>
<feature type="compositionally biased region" description="Basic and acidic residues" evidence="5">
    <location>
        <begin position="341"/>
        <end position="361"/>
    </location>
</feature>
<dbReference type="Pfam" id="PF08766">
    <property type="entry name" value="DEK_C"/>
    <property type="match status" value="1"/>
</dbReference>
<feature type="compositionally biased region" description="Basic and acidic residues" evidence="5">
    <location>
        <begin position="536"/>
        <end position="549"/>
    </location>
</feature>
<dbReference type="InterPro" id="IPR044198">
    <property type="entry name" value="DEK"/>
</dbReference>
<protein>
    <recommendedName>
        <fullName evidence="6">DEK-C domain-containing protein</fullName>
    </recommendedName>
</protein>
<dbReference type="SUPFAM" id="SSF109715">
    <property type="entry name" value="DEK C-terminal domain"/>
    <property type="match status" value="1"/>
</dbReference>
<dbReference type="Gramene" id="TKV95558">
    <property type="protein sequence ID" value="TKV95558"/>
    <property type="gene ID" value="SEVIR_9G371300v2"/>
</dbReference>
<keyword evidence="4" id="KW-0539">Nucleus</keyword>
<evidence type="ECO:0000256" key="3">
    <source>
        <dbReference type="ARBA" id="ARBA00023125"/>
    </source>
</evidence>
<feature type="region of interest" description="Disordered" evidence="5">
    <location>
        <begin position="341"/>
        <end position="629"/>
    </location>
</feature>
<feature type="compositionally biased region" description="Basic and acidic residues" evidence="5">
    <location>
        <begin position="585"/>
        <end position="601"/>
    </location>
</feature>
<name>A0A4U6T535_SETVI</name>
<dbReference type="AlphaFoldDB" id="A0A4U6T535"/>
<evidence type="ECO:0000313" key="8">
    <source>
        <dbReference type="Proteomes" id="UP000298652"/>
    </source>
</evidence>